<dbReference type="InterPro" id="IPR000914">
    <property type="entry name" value="SBP_5_dom"/>
</dbReference>
<evidence type="ECO:0008006" key="6">
    <source>
        <dbReference type="Google" id="ProtNLM"/>
    </source>
</evidence>
<dbReference type="SUPFAM" id="SSF53850">
    <property type="entry name" value="Periplasmic binding protein-like II"/>
    <property type="match status" value="1"/>
</dbReference>
<dbReference type="AlphaFoldDB" id="A0A1A5Y9Z0"/>
<dbReference type="STRING" id="1844972.A7K91_02175"/>
<evidence type="ECO:0000259" key="2">
    <source>
        <dbReference type="Pfam" id="PF00496"/>
    </source>
</evidence>
<dbReference type="RefSeq" id="WP_068687304.1">
    <property type="nucleotide sequence ID" value="NZ_LYPA01000080.1"/>
</dbReference>
<dbReference type="EMBL" id="LYPA01000080">
    <property type="protein sequence ID" value="OBR62444.1"/>
    <property type="molecule type" value="Genomic_DNA"/>
</dbReference>
<dbReference type="Gene3D" id="3.10.105.10">
    <property type="entry name" value="Dipeptide-binding Protein, Domain 3"/>
    <property type="match status" value="1"/>
</dbReference>
<dbReference type="PANTHER" id="PTHR30290:SF72">
    <property type="entry name" value="HTH-TYPE TRANSCRIPTIONAL REGULATOR SGRR"/>
    <property type="match status" value="1"/>
</dbReference>
<keyword evidence="5" id="KW-1185">Reference proteome</keyword>
<proteinExistence type="predicted"/>
<accession>A0A1A5Y9Z0</accession>
<dbReference type="Pfam" id="PF00496">
    <property type="entry name" value="SBP_bac_5"/>
    <property type="match status" value="1"/>
</dbReference>
<gene>
    <name evidence="4" type="ORF">A7K91_02175</name>
</gene>
<dbReference type="OrthoDB" id="5894719at2"/>
<organism evidence="4 5">
    <name type="scientific">Paenibacillus oryzae</name>
    <dbReference type="NCBI Taxonomy" id="1844972"/>
    <lineage>
        <taxon>Bacteria</taxon>
        <taxon>Bacillati</taxon>
        <taxon>Bacillota</taxon>
        <taxon>Bacilli</taxon>
        <taxon>Bacillales</taxon>
        <taxon>Paenibacillaceae</taxon>
        <taxon>Paenibacillus</taxon>
    </lineage>
</organism>
<dbReference type="GO" id="GO:1904680">
    <property type="term" value="F:peptide transmembrane transporter activity"/>
    <property type="evidence" value="ECO:0007669"/>
    <property type="project" value="TreeGrafter"/>
</dbReference>
<dbReference type="Pfam" id="PF12793">
    <property type="entry name" value="SgrR_N"/>
    <property type="match status" value="1"/>
</dbReference>
<dbReference type="Gene3D" id="3.40.190.10">
    <property type="entry name" value="Periplasmic binding protein-like II"/>
    <property type="match status" value="1"/>
</dbReference>
<feature type="domain" description="Solute-binding protein family 5" evidence="2">
    <location>
        <begin position="177"/>
        <end position="511"/>
    </location>
</feature>
<dbReference type="InterPro" id="IPR039424">
    <property type="entry name" value="SBP_5"/>
</dbReference>
<sequence>MKHIEHYIELLLARPDHKHAGAIIAITIQELTTVLNCTSRNVKLVLRRLVEEGYVDWRAGIGRGNISQLAVVRGLEEVLAEHVNGLLEKGRMKEAVDWVTREELNPAFRGRLRIMLEKHMGFQLKQAGLSELDVLRVTVARKLGIIDPAFSYTTTEVFLLEQIYSRLIDFDSVGERFVPSLAHAWESNQDYTEWTFYLRKGVRFHHGLVFTAEDVRYSLERLRDVQSPSCWQYEDISEIQIIGEHCLLLRLKKPNPFFLHFFSSATMSIIPHDEGFSEQKMLGTGAFKVAENAAQVLRLEAFDDYFRERAWLDVVEIWHIPSDSPRERRFSLPHSEGAVDETGIDANQDMDSKLDVCRYLIFNFNRPGIQQDPCFRQAMRLLLDRGLLINELGDRRSMPANSFLVARSREEAWKNGYLSEMERYKRKNAIWSEGAGDLQESSLLEAGRLLRESGYGGETVSLYYHGRPVELQDMLWLRRRALGIGLTLELKPYSFAEHTVQKLGQDAQMMLATEVLEKDTELGLLRLFFNGDSNFEHFFNENQLGELRSILAAYVRVEPRDARAAIMEDAERVLRRDNWLLYMYHMDFRTLLPQTLQGLAQDSFGWLDFSKLWIKK</sequence>
<protein>
    <recommendedName>
        <fullName evidence="6">ABC transporter substrate-binding protein</fullName>
    </recommendedName>
</protein>
<evidence type="ECO:0000259" key="3">
    <source>
        <dbReference type="Pfam" id="PF12793"/>
    </source>
</evidence>
<dbReference type="Proteomes" id="UP000092024">
    <property type="component" value="Unassembled WGS sequence"/>
</dbReference>
<dbReference type="InterPro" id="IPR025370">
    <property type="entry name" value="SgrR_HTH_N"/>
</dbReference>
<evidence type="ECO:0000313" key="4">
    <source>
        <dbReference type="EMBL" id="OBR62444.1"/>
    </source>
</evidence>
<feature type="domain" description="Transcriptional regulator SgrR N-terminal HTH" evidence="3">
    <location>
        <begin position="21"/>
        <end position="103"/>
    </location>
</feature>
<reference evidence="4 5" key="1">
    <citation type="submission" date="2016-05" db="EMBL/GenBank/DDBJ databases">
        <title>Paenibacillus oryzae. sp. nov., isolated from the rice root.</title>
        <authorList>
            <person name="Zhang J."/>
            <person name="Zhang X."/>
        </authorList>
    </citation>
    <scope>NUCLEOTIDE SEQUENCE [LARGE SCALE GENOMIC DNA]</scope>
    <source>
        <strain evidence="4 5">1DrF-4</strain>
    </source>
</reference>
<keyword evidence="1" id="KW-0238">DNA-binding</keyword>
<evidence type="ECO:0000256" key="1">
    <source>
        <dbReference type="ARBA" id="ARBA00023125"/>
    </source>
</evidence>
<dbReference type="GO" id="GO:0015833">
    <property type="term" value="P:peptide transport"/>
    <property type="evidence" value="ECO:0007669"/>
    <property type="project" value="TreeGrafter"/>
</dbReference>
<name>A0A1A5Y9Z0_9BACL</name>
<evidence type="ECO:0000313" key="5">
    <source>
        <dbReference type="Proteomes" id="UP000092024"/>
    </source>
</evidence>
<dbReference type="GO" id="GO:0003677">
    <property type="term" value="F:DNA binding"/>
    <property type="evidence" value="ECO:0007669"/>
    <property type="project" value="UniProtKB-KW"/>
</dbReference>
<comment type="caution">
    <text evidence="4">The sequence shown here is derived from an EMBL/GenBank/DDBJ whole genome shotgun (WGS) entry which is preliminary data.</text>
</comment>
<dbReference type="PANTHER" id="PTHR30290">
    <property type="entry name" value="PERIPLASMIC BINDING COMPONENT OF ABC TRANSPORTER"/>
    <property type="match status" value="1"/>
</dbReference>